<dbReference type="SUPFAM" id="SSF52172">
    <property type="entry name" value="CheY-like"/>
    <property type="match status" value="1"/>
</dbReference>
<dbReference type="SMART" id="SM00448">
    <property type="entry name" value="REC"/>
    <property type="match status" value="1"/>
</dbReference>
<dbReference type="Gene3D" id="1.10.3210.10">
    <property type="entry name" value="Hypothetical protein af1432"/>
    <property type="match status" value="1"/>
</dbReference>
<dbReference type="PANTHER" id="PTHR45228">
    <property type="entry name" value="CYCLIC DI-GMP PHOSPHODIESTERASE TM_0186-RELATED"/>
    <property type="match status" value="1"/>
</dbReference>
<feature type="modified residue" description="4-aspartylphosphate" evidence="1">
    <location>
        <position position="62"/>
    </location>
</feature>
<dbReference type="InterPro" id="IPR001789">
    <property type="entry name" value="Sig_transdc_resp-reg_receiver"/>
</dbReference>
<keyword evidence="4" id="KW-1185">Reference proteome</keyword>
<gene>
    <name evidence="3" type="ORF">SAMN02745124_01505</name>
</gene>
<organism evidence="3 4">
    <name type="scientific">Desulfofustis glycolicus DSM 9705</name>
    <dbReference type="NCBI Taxonomy" id="1121409"/>
    <lineage>
        <taxon>Bacteria</taxon>
        <taxon>Pseudomonadati</taxon>
        <taxon>Thermodesulfobacteriota</taxon>
        <taxon>Desulfobulbia</taxon>
        <taxon>Desulfobulbales</taxon>
        <taxon>Desulfocapsaceae</taxon>
        <taxon>Desulfofustis</taxon>
    </lineage>
</organism>
<reference evidence="3 4" key="1">
    <citation type="submission" date="2016-11" db="EMBL/GenBank/DDBJ databases">
        <authorList>
            <person name="Jaros S."/>
            <person name="Januszkiewicz K."/>
            <person name="Wedrychowicz H."/>
        </authorList>
    </citation>
    <scope>NUCLEOTIDE SEQUENCE [LARGE SCALE GENOMIC DNA]</scope>
    <source>
        <strain evidence="3 4">DSM 9705</strain>
    </source>
</reference>
<dbReference type="GO" id="GO:0000160">
    <property type="term" value="P:phosphorelay signal transduction system"/>
    <property type="evidence" value="ECO:0007669"/>
    <property type="project" value="InterPro"/>
</dbReference>
<name>A0A1M5V5W5_9BACT</name>
<sequence>MTMPDSSNQTTETILFVDDESNILDSMRRQLRNRFSIETATSGQEALEKCKKNGPFAVIVADMRMPGMDGVRLLGMVKELYPETVRMMLTGNADQGTASEAVNKGQIFRFLTKPCPVPTLVPALALALRQYRLVTAERELLNKTLSGSIKILSELLSYTNPAAFSSSVRIRPVVLTIGRALAVDDLWQLEIAVLMSQIGCVTLPAEILAKHYAGRELDPEERRLFVNHPRVGTDLLQHIPRMEGVARIIGNQLKPFCHYDHGDTNYGDEDLGAQTIRAAFDYDLLLTQGVSHGRAIGQMAQQPDEYNPEVLTKLARCQLSEHSHVASLRVRELRVGMIVEDDIEALNGTLLAPKGQEITWPVLQGLINFSRQSGVKEPIRVRIREQSTSESN</sequence>
<dbReference type="Gene3D" id="3.40.50.2300">
    <property type="match status" value="1"/>
</dbReference>
<dbReference type="Pfam" id="PF13487">
    <property type="entry name" value="HD_5"/>
    <property type="match status" value="1"/>
</dbReference>
<dbReference type="CDD" id="cd17569">
    <property type="entry name" value="REC_HupR-like"/>
    <property type="match status" value="1"/>
</dbReference>
<evidence type="ECO:0000259" key="2">
    <source>
        <dbReference type="PROSITE" id="PS50110"/>
    </source>
</evidence>
<proteinExistence type="predicted"/>
<dbReference type="PANTHER" id="PTHR45228:SF8">
    <property type="entry name" value="TWO-COMPONENT RESPONSE REGULATOR-RELATED"/>
    <property type="match status" value="1"/>
</dbReference>
<feature type="domain" description="Response regulatory" evidence="2">
    <location>
        <begin position="13"/>
        <end position="128"/>
    </location>
</feature>
<evidence type="ECO:0000256" key="1">
    <source>
        <dbReference type="PROSITE-ProRule" id="PRU00169"/>
    </source>
</evidence>
<dbReference type="AlphaFoldDB" id="A0A1M5V5W5"/>
<evidence type="ECO:0000313" key="3">
    <source>
        <dbReference type="EMBL" id="SHH70528.1"/>
    </source>
</evidence>
<evidence type="ECO:0000313" key="4">
    <source>
        <dbReference type="Proteomes" id="UP000184139"/>
    </source>
</evidence>
<dbReference type="STRING" id="1121409.SAMN02745124_01505"/>
<dbReference type="Proteomes" id="UP000184139">
    <property type="component" value="Unassembled WGS sequence"/>
</dbReference>
<dbReference type="PROSITE" id="PS50110">
    <property type="entry name" value="RESPONSE_REGULATORY"/>
    <property type="match status" value="1"/>
</dbReference>
<dbReference type="EMBL" id="FQXS01000007">
    <property type="protein sequence ID" value="SHH70528.1"/>
    <property type="molecule type" value="Genomic_DNA"/>
</dbReference>
<dbReference type="InterPro" id="IPR011006">
    <property type="entry name" value="CheY-like_superfamily"/>
</dbReference>
<protein>
    <submittedName>
        <fullName evidence="3">Response regulator c-di-GMP phosphodiesterase, RpfG family, contains REC and HD-GYP domains</fullName>
    </submittedName>
</protein>
<dbReference type="Pfam" id="PF00072">
    <property type="entry name" value="Response_reg"/>
    <property type="match status" value="1"/>
</dbReference>
<keyword evidence="1" id="KW-0597">Phosphoprotein</keyword>
<dbReference type="InterPro" id="IPR052020">
    <property type="entry name" value="Cyclic_di-GMP/3'3'-cGAMP_PDE"/>
</dbReference>
<accession>A0A1M5V5W5</accession>